<feature type="region of interest" description="Disordered" evidence="1">
    <location>
        <begin position="25"/>
        <end position="101"/>
    </location>
</feature>
<gene>
    <name evidence="4" type="ORF">Cst04h_03220</name>
</gene>
<evidence type="ECO:0000256" key="2">
    <source>
        <dbReference type="SAM" id="SignalP"/>
    </source>
</evidence>
<feature type="chain" id="PRO_5044476612" description="DUF732 domain-containing protein" evidence="2">
    <location>
        <begin position="22"/>
        <end position="169"/>
    </location>
</feature>
<dbReference type="PROSITE" id="PS51257">
    <property type="entry name" value="PROKAR_LIPOPROTEIN"/>
    <property type="match status" value="1"/>
</dbReference>
<protein>
    <recommendedName>
        <fullName evidence="3">DUF732 domain-containing protein</fullName>
    </recommendedName>
</protein>
<evidence type="ECO:0000256" key="1">
    <source>
        <dbReference type="SAM" id="MobiDB-lite"/>
    </source>
</evidence>
<accession>A0AAQ1TXY7</accession>
<evidence type="ECO:0000313" key="4">
    <source>
        <dbReference type="EMBL" id="GEA42152.1"/>
    </source>
</evidence>
<reference evidence="4 5" key="1">
    <citation type="submission" date="2019-06" db="EMBL/GenBank/DDBJ databases">
        <title>Draft genome sequence of Corynebacterium striatum NBRC 15291.</title>
        <authorList>
            <person name="Miura T."/>
            <person name="Furukawa M."/>
            <person name="Shimamura M."/>
            <person name="Ohyama Y."/>
            <person name="Yamazoe A."/>
            <person name="Kawasaki H."/>
        </authorList>
    </citation>
    <scope>NUCLEOTIDE SEQUENCE [LARGE SCALE GENOMIC DNA]</scope>
    <source>
        <strain evidence="4 5">NBRC 15291</strain>
    </source>
</reference>
<dbReference type="Proteomes" id="UP000315234">
    <property type="component" value="Unassembled WGS sequence"/>
</dbReference>
<name>A0AAQ1TXY7_CORST</name>
<sequence>MRIKVPAACAAVMAAALTLGACGSATVESTDDPTDTKVAPLERSAAPTSDAASSSAASETASSSASASRAPASDAPEDSGAREISAIPTPEQSQGPEREFIAAVQKAGVNTDGAEDQIIGAGQAACREGDAVTIPAVAGQLIEQGRATLPHEELTAVLTDQARGTLCAN</sequence>
<feature type="compositionally biased region" description="Low complexity" evidence="1">
    <location>
        <begin position="43"/>
        <end position="74"/>
    </location>
</feature>
<evidence type="ECO:0000313" key="5">
    <source>
        <dbReference type="Proteomes" id="UP000315234"/>
    </source>
</evidence>
<feature type="signal peptide" evidence="2">
    <location>
        <begin position="1"/>
        <end position="21"/>
    </location>
</feature>
<comment type="caution">
    <text evidence="4">The sequence shown here is derived from an EMBL/GenBank/DDBJ whole genome shotgun (WGS) entry which is preliminary data.</text>
</comment>
<keyword evidence="2" id="KW-0732">Signal</keyword>
<dbReference type="RefSeq" id="WP_005529487.1">
    <property type="nucleotide sequence ID" value="NZ_BJLD01000001.1"/>
</dbReference>
<proteinExistence type="predicted"/>
<feature type="domain" description="DUF732" evidence="3">
    <location>
        <begin position="97"/>
        <end position="168"/>
    </location>
</feature>
<dbReference type="InterPro" id="IPR007969">
    <property type="entry name" value="DUF732"/>
</dbReference>
<organism evidence="4 5">
    <name type="scientific">Corynebacterium striatum</name>
    <dbReference type="NCBI Taxonomy" id="43770"/>
    <lineage>
        <taxon>Bacteria</taxon>
        <taxon>Bacillati</taxon>
        <taxon>Actinomycetota</taxon>
        <taxon>Actinomycetes</taxon>
        <taxon>Mycobacteriales</taxon>
        <taxon>Corynebacteriaceae</taxon>
        <taxon>Corynebacterium</taxon>
    </lineage>
</organism>
<evidence type="ECO:0000259" key="3">
    <source>
        <dbReference type="Pfam" id="PF05305"/>
    </source>
</evidence>
<dbReference type="EMBL" id="BJLD01000001">
    <property type="protein sequence ID" value="GEA42152.1"/>
    <property type="molecule type" value="Genomic_DNA"/>
</dbReference>
<dbReference type="AlphaFoldDB" id="A0AAQ1TXY7"/>
<dbReference type="Pfam" id="PF05305">
    <property type="entry name" value="DUF732"/>
    <property type="match status" value="1"/>
</dbReference>